<dbReference type="Gene3D" id="1.20.1050.80">
    <property type="entry name" value="VPS9 domain"/>
    <property type="match status" value="1"/>
</dbReference>
<dbReference type="PROSITE" id="PS51205">
    <property type="entry name" value="VPS9"/>
    <property type="match status" value="1"/>
</dbReference>
<sequence>MACPASDISQRPLQNAMRLVKVAIQLDSGNRHKEAYCEYLRSVNYISHALLQDAACKAVGEMEEVEVEKMVKLAEQCLERIKSFIGKRSETSAPNSSTTPVQESSLAQTTPQTSTKTSGTFNTTVMDLSNLCPILQNSRHRRVHSEGKGEDCPFLPPELFQKLQVVESQDKKELTPIEEASCQNQKLKATYEARMARLDPRQATQKTSLTLSLQRQMMENLIIARARQDAVSFLMLTVEVFLNNYSSKGKWKREDSGYRSKPTGETFHLGLQKFSSSVILTPEEQEQRVLYANILEYEQDHDWPKVWKASLKKSPNDATLVSGLVNYLLGCPEHPVVKLLKKLQYQVYNRLYPIISQTVPSSPKPGHCVSLKPSHSAQSLLLPHSPPSQLKPGLIHSLSDASISLSPLPDLNANNAASKMDSEELPTPVPPDRENSFEDLEQYMTQLDWASACADDTVSDMAFELTQNDMDTQIQDLEERALKEHLKAIVKDIHNAIDRLLSLCLLSFECLNTASAKDQCVACIEEVFFTPIWGPLLALFRKVYRDRELAFESSVLLYQNASPGDVGVADKLFPKDTAVLQGSYPYESAVQELKLLCKGCCPQKKLECIVRTLRLICACAENYRLLQENDPSPKTAAIGADDLLPILSYVALRSELPQLVSECAALEEFIHEGYLIGEEGYCLTSMQSALSYVESLHLGEASQLAAKPT</sequence>
<evidence type="ECO:0000313" key="4">
    <source>
        <dbReference type="Proteomes" id="UP001274896"/>
    </source>
</evidence>
<protein>
    <recommendedName>
        <fullName evidence="2">VPS9 domain-containing protein</fullName>
    </recommendedName>
</protein>
<comment type="caution">
    <text evidence="3">The sequence shown here is derived from an EMBL/GenBank/DDBJ whole genome shotgun (WGS) entry which is preliminary data.</text>
</comment>
<dbReference type="SUPFAM" id="SSF109993">
    <property type="entry name" value="VPS9 domain"/>
    <property type="match status" value="1"/>
</dbReference>
<dbReference type="SMART" id="SM00167">
    <property type="entry name" value="VPS9"/>
    <property type="match status" value="1"/>
</dbReference>
<accession>A0AAE0V8K0</accession>
<dbReference type="InterPro" id="IPR037191">
    <property type="entry name" value="VPS9_dom_sf"/>
</dbReference>
<feature type="region of interest" description="Disordered" evidence="1">
    <location>
        <begin position="88"/>
        <end position="120"/>
    </location>
</feature>
<dbReference type="GO" id="GO:0031267">
    <property type="term" value="F:small GTPase binding"/>
    <property type="evidence" value="ECO:0007669"/>
    <property type="project" value="TreeGrafter"/>
</dbReference>
<organism evidence="3 4">
    <name type="scientific">Hemibagrus guttatus</name>
    <dbReference type="NCBI Taxonomy" id="175788"/>
    <lineage>
        <taxon>Eukaryota</taxon>
        <taxon>Metazoa</taxon>
        <taxon>Chordata</taxon>
        <taxon>Craniata</taxon>
        <taxon>Vertebrata</taxon>
        <taxon>Euteleostomi</taxon>
        <taxon>Actinopterygii</taxon>
        <taxon>Neopterygii</taxon>
        <taxon>Teleostei</taxon>
        <taxon>Ostariophysi</taxon>
        <taxon>Siluriformes</taxon>
        <taxon>Bagridae</taxon>
        <taxon>Hemibagrus</taxon>
    </lineage>
</organism>
<feature type="compositionally biased region" description="Polar residues" evidence="1">
    <location>
        <begin position="91"/>
        <end position="107"/>
    </location>
</feature>
<dbReference type="EMBL" id="JAUCMX010000004">
    <property type="protein sequence ID" value="KAK3548776.1"/>
    <property type="molecule type" value="Genomic_DNA"/>
</dbReference>
<evidence type="ECO:0000256" key="1">
    <source>
        <dbReference type="SAM" id="MobiDB-lite"/>
    </source>
</evidence>
<name>A0AAE0V8K0_9TELE</name>
<dbReference type="Proteomes" id="UP001274896">
    <property type="component" value="Unassembled WGS sequence"/>
</dbReference>
<dbReference type="GO" id="GO:0016192">
    <property type="term" value="P:vesicle-mediated transport"/>
    <property type="evidence" value="ECO:0007669"/>
    <property type="project" value="InterPro"/>
</dbReference>
<dbReference type="GO" id="GO:0005829">
    <property type="term" value="C:cytosol"/>
    <property type="evidence" value="ECO:0007669"/>
    <property type="project" value="TreeGrafter"/>
</dbReference>
<evidence type="ECO:0000313" key="3">
    <source>
        <dbReference type="EMBL" id="KAK3548776.1"/>
    </source>
</evidence>
<dbReference type="AlphaFoldDB" id="A0AAE0V8K0"/>
<feature type="compositionally biased region" description="Low complexity" evidence="1">
    <location>
        <begin position="108"/>
        <end position="120"/>
    </location>
</feature>
<dbReference type="GO" id="GO:0005085">
    <property type="term" value="F:guanyl-nucleotide exchange factor activity"/>
    <property type="evidence" value="ECO:0007669"/>
    <property type="project" value="InterPro"/>
</dbReference>
<dbReference type="InterPro" id="IPR003123">
    <property type="entry name" value="VPS9"/>
</dbReference>
<feature type="domain" description="VPS9" evidence="2">
    <location>
        <begin position="545"/>
        <end position="702"/>
    </location>
</feature>
<gene>
    <name evidence="3" type="ORF">QTP70_020659</name>
</gene>
<dbReference type="PANTHER" id="PTHR23101:SF98">
    <property type="entry name" value="VPS9 DOMAIN-CONTAINING PROTEIN 1"/>
    <property type="match status" value="1"/>
</dbReference>
<evidence type="ECO:0000259" key="2">
    <source>
        <dbReference type="PROSITE" id="PS51205"/>
    </source>
</evidence>
<dbReference type="GO" id="GO:0030139">
    <property type="term" value="C:endocytic vesicle"/>
    <property type="evidence" value="ECO:0007669"/>
    <property type="project" value="TreeGrafter"/>
</dbReference>
<dbReference type="InterPro" id="IPR045046">
    <property type="entry name" value="Vps9-like"/>
</dbReference>
<keyword evidence="4" id="KW-1185">Reference proteome</keyword>
<proteinExistence type="predicted"/>
<reference evidence="3" key="1">
    <citation type="submission" date="2023-06" db="EMBL/GenBank/DDBJ databases">
        <title>Male Hemibagrus guttatus genome.</title>
        <authorList>
            <person name="Bian C."/>
        </authorList>
    </citation>
    <scope>NUCLEOTIDE SEQUENCE</scope>
    <source>
        <strain evidence="3">Male_cb2023</strain>
        <tissue evidence="3">Muscle</tissue>
    </source>
</reference>
<dbReference type="PANTHER" id="PTHR23101">
    <property type="entry name" value="RAB GDP/GTP EXCHANGE FACTOR"/>
    <property type="match status" value="1"/>
</dbReference>
<dbReference type="Pfam" id="PF02204">
    <property type="entry name" value="VPS9"/>
    <property type="match status" value="1"/>
</dbReference>